<gene>
    <name evidence="3" type="ordered locus">Acear_1608</name>
</gene>
<dbReference type="GO" id="GO:0000287">
    <property type="term" value="F:magnesium ion binding"/>
    <property type="evidence" value="ECO:0007669"/>
    <property type="project" value="UniProtKB-UniRule"/>
</dbReference>
<dbReference type="PROSITE" id="PS01066">
    <property type="entry name" value="UPP_SYNTHASE"/>
    <property type="match status" value="1"/>
</dbReference>
<feature type="binding site" evidence="2">
    <location>
        <position position="15"/>
    </location>
    <ligand>
        <name>Mg(2+)</name>
        <dbReference type="ChEBI" id="CHEBI:18420"/>
    </ligand>
</feature>
<feature type="binding site" evidence="2">
    <location>
        <position position="20"/>
    </location>
    <ligand>
        <name>substrate</name>
    </ligand>
</feature>
<dbReference type="InterPro" id="IPR036424">
    <property type="entry name" value="UPP_synth-like_sf"/>
</dbReference>
<proteinExistence type="inferred from homology"/>
<evidence type="ECO:0000313" key="3">
    <source>
        <dbReference type="EMBL" id="ADL13114.1"/>
    </source>
</evidence>
<protein>
    <recommendedName>
        <fullName evidence="2">Isoprenyl transferase</fullName>
        <ecNumber evidence="2">2.5.1.-</ecNumber>
    </recommendedName>
</protein>
<dbReference type="FunFam" id="3.40.1180.10:FF:000001">
    <property type="entry name" value="(2E,6E)-farnesyl-diphosphate-specific ditrans,polycis-undecaprenyl-diphosphate synthase"/>
    <property type="match status" value="1"/>
</dbReference>
<feature type="binding site" evidence="2">
    <location>
        <position position="202"/>
    </location>
    <ligand>
        <name>Mg(2+)</name>
        <dbReference type="ChEBI" id="CHEBI:18420"/>
    </ligand>
</feature>
<feature type="binding site" evidence="2">
    <location>
        <begin position="189"/>
        <end position="191"/>
    </location>
    <ligand>
        <name>substrate</name>
    </ligand>
</feature>
<dbReference type="Pfam" id="PF01255">
    <property type="entry name" value="Prenyltransf"/>
    <property type="match status" value="1"/>
</dbReference>
<feature type="active site" description="Proton acceptor" evidence="2">
    <location>
        <position position="63"/>
    </location>
</feature>
<dbReference type="HAMAP" id="MF_01139">
    <property type="entry name" value="ISPT"/>
    <property type="match status" value="1"/>
</dbReference>
<dbReference type="Gene3D" id="3.40.1180.10">
    <property type="entry name" value="Decaprenyl diphosphate synthase-like"/>
    <property type="match status" value="1"/>
</dbReference>
<sequence length="241" mass="27972">METEEMPEHIAVIMDGNGRWAKEQGLSRSAGHKKGVQKLKKIIEIVNKLEIEHLTVFAFSTENWKRPKKEVDFLMRLFHRTFDNEVLDLHNSDVRIRVLGRRQGLPENIKAKIDEVVDLTNKNQGLNLNIALNYGGRSEIIDAAKSLAAKVKNGTVKLDDIDEEELSNELYTADIPDPELLIRPSGEKRISNFLLWQSAYAEFWFTDTYWPEFDKEELLEAIAEYQRRERRFGGLKEKDSR</sequence>
<dbReference type="GO" id="GO:0045547">
    <property type="term" value="F:ditrans,polycis-polyprenyl diphosphate synthase [(2E,6E)-farnesyl diphosphate specific] activity"/>
    <property type="evidence" value="ECO:0007669"/>
    <property type="project" value="TreeGrafter"/>
</dbReference>
<keyword evidence="4" id="KW-1185">Reference proteome</keyword>
<dbReference type="GO" id="GO:0016094">
    <property type="term" value="P:polyprenol biosynthetic process"/>
    <property type="evidence" value="ECO:0007669"/>
    <property type="project" value="TreeGrafter"/>
</dbReference>
<dbReference type="KEGG" id="aar:Acear_1608"/>
<feature type="active site" evidence="2">
    <location>
        <position position="15"/>
    </location>
</feature>
<dbReference type="HOGENOM" id="CLU_038505_1_1_9"/>
<dbReference type="SUPFAM" id="SSF64005">
    <property type="entry name" value="Undecaprenyl diphosphate synthase"/>
    <property type="match status" value="1"/>
</dbReference>
<dbReference type="EC" id="2.5.1.-" evidence="2"/>
<comment type="cofactor">
    <cofactor evidence="2">
        <name>Mg(2+)</name>
        <dbReference type="ChEBI" id="CHEBI:18420"/>
    </cofactor>
    <text evidence="2">Binds 2 magnesium ions per subunit.</text>
</comment>
<reference evidence="3" key="2">
    <citation type="submission" date="2010-07" db="EMBL/GenBank/DDBJ databases">
        <title>The complete genome of Acetohalobium arabaticum DSM 5501.</title>
        <authorList>
            <consortium name="US DOE Joint Genome Institute (JGI-PGF)"/>
            <person name="Lucas S."/>
            <person name="Copeland A."/>
            <person name="Lapidus A."/>
            <person name="Glavina del Rio T."/>
            <person name="Dalin E."/>
            <person name="Tice H."/>
            <person name="Bruce D."/>
            <person name="Goodwin L."/>
            <person name="Pitluck S."/>
            <person name="Kyrpides N."/>
            <person name="Mavromatis K."/>
            <person name="Ivanova N."/>
            <person name="Mikhailova N."/>
            <person name="Chertkov O."/>
            <person name="Brettin T."/>
            <person name="Detter J.C."/>
            <person name="Han C."/>
            <person name="Tapia R."/>
            <person name="Larimer F."/>
            <person name="Land M."/>
            <person name="Hauser L."/>
            <person name="Markowitz V."/>
            <person name="Cheng J.-F."/>
            <person name="Hugenholtz P."/>
            <person name="Woyke T."/>
            <person name="Wu D."/>
            <person name="Tindall B."/>
            <person name="Pomrenke H.G."/>
            <person name="Schneider S."/>
            <person name="Klenk H.-P."/>
            <person name="Eisen J.A."/>
        </authorList>
    </citation>
    <scope>NUCLEOTIDE SEQUENCE</scope>
    <source>
        <strain evidence="3">DSM 5501</strain>
    </source>
</reference>
<dbReference type="eggNOG" id="COG0020">
    <property type="taxonomic scope" value="Bacteria"/>
</dbReference>
<dbReference type="CDD" id="cd00475">
    <property type="entry name" value="Cis_IPPS"/>
    <property type="match status" value="1"/>
</dbReference>
<name>D9QRH3_ACEAZ</name>
<comment type="subunit">
    <text evidence="2">Homodimer.</text>
</comment>
<dbReference type="Proteomes" id="UP000001661">
    <property type="component" value="Chromosome"/>
</dbReference>
<keyword evidence="1 2" id="KW-0808">Transferase</keyword>
<accession>D9QRH3</accession>
<feature type="binding site" evidence="2">
    <location>
        <position position="183"/>
    </location>
    <ligand>
        <name>substrate</name>
    </ligand>
</feature>
<evidence type="ECO:0000256" key="1">
    <source>
        <dbReference type="ARBA" id="ARBA00022679"/>
    </source>
</evidence>
<dbReference type="InterPro" id="IPR018520">
    <property type="entry name" value="UPP_synth-like_CS"/>
</dbReference>
<dbReference type="EMBL" id="CP002105">
    <property type="protein sequence ID" value="ADL13114.1"/>
    <property type="molecule type" value="Genomic_DNA"/>
</dbReference>
<dbReference type="RefSeq" id="WP_013278559.1">
    <property type="nucleotide sequence ID" value="NC_014378.1"/>
</dbReference>
<comment type="function">
    <text evidence="2">Catalyzes the condensation of isopentenyl diphosphate (IPP) with allylic pyrophosphates generating different type of terpenoids.</text>
</comment>
<feature type="binding site" evidence="2">
    <location>
        <position position="32"/>
    </location>
    <ligand>
        <name>substrate</name>
    </ligand>
</feature>
<organism evidence="3 4">
    <name type="scientific">Acetohalobium arabaticum (strain ATCC 49924 / DSM 5501 / Z-7288)</name>
    <dbReference type="NCBI Taxonomy" id="574087"/>
    <lineage>
        <taxon>Bacteria</taxon>
        <taxon>Bacillati</taxon>
        <taxon>Bacillota</taxon>
        <taxon>Clostridia</taxon>
        <taxon>Halanaerobiales</taxon>
        <taxon>Halobacteroidaceae</taxon>
        <taxon>Acetohalobium</taxon>
    </lineage>
</organism>
<evidence type="ECO:0000256" key="2">
    <source>
        <dbReference type="HAMAP-Rule" id="MF_01139"/>
    </source>
</evidence>
<feature type="binding site" evidence="2">
    <location>
        <begin position="60"/>
        <end position="62"/>
    </location>
    <ligand>
        <name>substrate</name>
    </ligand>
</feature>
<dbReference type="NCBIfam" id="NF011405">
    <property type="entry name" value="PRK14830.1"/>
    <property type="match status" value="1"/>
</dbReference>
<dbReference type="NCBIfam" id="TIGR00055">
    <property type="entry name" value="uppS"/>
    <property type="match status" value="1"/>
</dbReference>
<feature type="binding site" evidence="2">
    <location>
        <begin position="16"/>
        <end position="19"/>
    </location>
    <ligand>
        <name>substrate</name>
    </ligand>
</feature>
<feature type="binding site" evidence="2">
    <location>
        <position position="66"/>
    </location>
    <ligand>
        <name>substrate</name>
    </ligand>
</feature>
<evidence type="ECO:0000313" key="4">
    <source>
        <dbReference type="Proteomes" id="UP000001661"/>
    </source>
</evidence>
<dbReference type="AlphaFoldDB" id="D9QRH3"/>
<dbReference type="PANTHER" id="PTHR10291">
    <property type="entry name" value="DEHYDRODOLICHYL DIPHOSPHATE SYNTHASE FAMILY MEMBER"/>
    <property type="match status" value="1"/>
</dbReference>
<dbReference type="PANTHER" id="PTHR10291:SF0">
    <property type="entry name" value="DEHYDRODOLICHYL DIPHOSPHATE SYNTHASE 2"/>
    <property type="match status" value="1"/>
</dbReference>
<keyword evidence="2" id="KW-0460">Magnesium</keyword>
<comment type="similarity">
    <text evidence="2">Belongs to the UPP synthase family.</text>
</comment>
<keyword evidence="2" id="KW-0479">Metal-binding</keyword>
<feature type="binding site" evidence="2">
    <location>
        <position position="64"/>
    </location>
    <ligand>
        <name>substrate</name>
    </ligand>
</feature>
<feature type="binding site" evidence="2">
    <location>
        <position position="28"/>
    </location>
    <ligand>
        <name>substrate</name>
    </ligand>
</feature>
<dbReference type="STRING" id="574087.Acear_1608"/>
<reference evidence="3" key="1">
    <citation type="journal article" date="2010" name="Stand. Genomic Sci.">
        <title>Complete genome sequence of Acetohalobium arabaticum type strain (Z-7288).</title>
        <authorList>
            <person name="Sikorski J."/>
            <person name="Lapidus A."/>
            <person name="Chertkov O."/>
            <person name="Lucas S."/>
            <person name="Copeland A."/>
            <person name="Glavina Del Rio T."/>
            <person name="Nolan M."/>
            <person name="Tice H."/>
            <person name="Cheng J.F."/>
            <person name="Han C."/>
            <person name="Brambilla E."/>
            <person name="Pitluck S."/>
            <person name="Liolios K."/>
            <person name="Ivanova N."/>
            <person name="Mavromatis K."/>
            <person name="Mikhailova N."/>
            <person name="Pati A."/>
            <person name="Bruce D."/>
            <person name="Detter C."/>
            <person name="Tapia R."/>
            <person name="Goodwin L."/>
            <person name="Chen A."/>
            <person name="Palaniappan K."/>
            <person name="Land M."/>
            <person name="Hauser L."/>
            <person name="Chang Y.J."/>
            <person name="Jeffries C.D."/>
            <person name="Rohde M."/>
            <person name="Goker M."/>
            <person name="Spring S."/>
            <person name="Woyke T."/>
            <person name="Bristow J."/>
            <person name="Eisen J.A."/>
            <person name="Markowitz V."/>
            <person name="Hugenholtz P."/>
            <person name="Kyrpides N.C."/>
            <person name="Klenk H.P."/>
        </authorList>
    </citation>
    <scope>NUCLEOTIDE SEQUENCE [LARGE SCALE GENOMIC DNA]</scope>
    <source>
        <strain evidence="3">DSM 5501</strain>
    </source>
</reference>
<dbReference type="InterPro" id="IPR001441">
    <property type="entry name" value="UPP_synth-like"/>
</dbReference>